<evidence type="ECO:0000313" key="1">
    <source>
        <dbReference type="EMBL" id="MBB4761157.1"/>
    </source>
</evidence>
<sequence length="253" mass="26005">MVHTAPRSRRSTAGSRSLFLLVAGLLAGCALAGCAPVSTLGARQMPAGDGPQQHVLAGALHGRRGAFLVVRDAASRVEVRLADLPGLLYRISTPADSGLAPAVTGTPGRVRLGLRPTGADGPDTVEILLNRAVRWDIRLPAGAGEQHLDLAAGRIRRVELGSGTGLVSMRLPPPRGTVPIKLTGGVGEIAVAIPPGTPLGLRLRGGAALVAVPWTRRARAAAGVLVAPAGWLTARNRYAVDVESEVGTVTVWG</sequence>
<evidence type="ECO:0000313" key="2">
    <source>
        <dbReference type="Proteomes" id="UP000578112"/>
    </source>
</evidence>
<gene>
    <name evidence="1" type="ORF">BJ971_001713</name>
</gene>
<proteinExistence type="predicted"/>
<comment type="caution">
    <text evidence="1">The sequence shown here is derived from an EMBL/GenBank/DDBJ whole genome shotgun (WGS) entry which is preliminary data.</text>
</comment>
<dbReference type="Proteomes" id="UP000578112">
    <property type="component" value="Unassembled WGS sequence"/>
</dbReference>
<organism evidence="1 2">
    <name type="scientific">Actinoplanes digitatis</name>
    <dbReference type="NCBI Taxonomy" id="1868"/>
    <lineage>
        <taxon>Bacteria</taxon>
        <taxon>Bacillati</taxon>
        <taxon>Actinomycetota</taxon>
        <taxon>Actinomycetes</taxon>
        <taxon>Micromonosporales</taxon>
        <taxon>Micromonosporaceae</taxon>
        <taxon>Actinoplanes</taxon>
    </lineage>
</organism>
<evidence type="ECO:0008006" key="3">
    <source>
        <dbReference type="Google" id="ProtNLM"/>
    </source>
</evidence>
<dbReference type="EMBL" id="JACHNH010000001">
    <property type="protein sequence ID" value="MBB4761157.1"/>
    <property type="molecule type" value="Genomic_DNA"/>
</dbReference>
<keyword evidence="2" id="KW-1185">Reference proteome</keyword>
<protein>
    <recommendedName>
        <fullName evidence="3">Lipoprotein</fullName>
    </recommendedName>
</protein>
<dbReference type="PROSITE" id="PS51257">
    <property type="entry name" value="PROKAR_LIPOPROTEIN"/>
    <property type="match status" value="1"/>
</dbReference>
<accession>A0A7W7HUR9</accession>
<name>A0A7W7HUR9_9ACTN</name>
<dbReference type="AlphaFoldDB" id="A0A7W7HUR9"/>
<reference evidence="1 2" key="1">
    <citation type="submission" date="2020-08" db="EMBL/GenBank/DDBJ databases">
        <title>Sequencing the genomes of 1000 actinobacteria strains.</title>
        <authorList>
            <person name="Klenk H.-P."/>
        </authorList>
    </citation>
    <scope>NUCLEOTIDE SEQUENCE [LARGE SCALE GENOMIC DNA]</scope>
    <source>
        <strain evidence="1 2">DSM 43149</strain>
    </source>
</reference>
<dbReference type="RefSeq" id="WP_239087327.1">
    <property type="nucleotide sequence ID" value="NZ_BOMK01000013.1"/>
</dbReference>